<feature type="signal peptide" evidence="5">
    <location>
        <begin position="1"/>
        <end position="23"/>
    </location>
</feature>
<dbReference type="GO" id="GO:0016491">
    <property type="term" value="F:oxidoreductase activity"/>
    <property type="evidence" value="ECO:0007669"/>
    <property type="project" value="UniProtKB-KW"/>
</dbReference>
<feature type="chain" id="PRO_5012564019" description="FAD-binding PCMH-type domain-containing protein" evidence="5">
    <location>
        <begin position="24"/>
        <end position="498"/>
    </location>
</feature>
<dbReference type="Pfam" id="PF01565">
    <property type="entry name" value="FAD_binding_4"/>
    <property type="match status" value="1"/>
</dbReference>
<keyword evidence="3" id="KW-0274">FAD</keyword>
<dbReference type="InterPro" id="IPR006094">
    <property type="entry name" value="Oxid_FAD_bind_N"/>
</dbReference>
<dbReference type="SUPFAM" id="SSF56176">
    <property type="entry name" value="FAD-binding/transporter-associated domain-like"/>
    <property type="match status" value="1"/>
</dbReference>
<protein>
    <recommendedName>
        <fullName evidence="6">FAD-binding PCMH-type domain-containing protein</fullName>
    </recommendedName>
</protein>
<dbReference type="Gene3D" id="3.30.465.10">
    <property type="match status" value="1"/>
</dbReference>
<evidence type="ECO:0000313" key="8">
    <source>
        <dbReference type="Proteomes" id="UP000223968"/>
    </source>
</evidence>
<dbReference type="OrthoDB" id="2151789at2759"/>
<keyword evidence="2" id="KW-0285">Flavoprotein</keyword>
<dbReference type="STRING" id="1447875.A0A2B7X077"/>
<dbReference type="PROSITE" id="PS51387">
    <property type="entry name" value="FAD_PCMH"/>
    <property type="match status" value="1"/>
</dbReference>
<dbReference type="InterPro" id="IPR050416">
    <property type="entry name" value="FAD-linked_Oxidoreductase"/>
</dbReference>
<dbReference type="PANTHER" id="PTHR42973">
    <property type="entry name" value="BINDING OXIDOREDUCTASE, PUTATIVE (AFU_ORTHOLOGUE AFUA_1G17690)-RELATED"/>
    <property type="match status" value="1"/>
</dbReference>
<organism evidence="7 8">
    <name type="scientific">Helicocarpus griseus UAMH5409</name>
    <dbReference type="NCBI Taxonomy" id="1447875"/>
    <lineage>
        <taxon>Eukaryota</taxon>
        <taxon>Fungi</taxon>
        <taxon>Dikarya</taxon>
        <taxon>Ascomycota</taxon>
        <taxon>Pezizomycotina</taxon>
        <taxon>Eurotiomycetes</taxon>
        <taxon>Eurotiomycetidae</taxon>
        <taxon>Onygenales</taxon>
        <taxon>Ajellomycetaceae</taxon>
        <taxon>Helicocarpus</taxon>
    </lineage>
</organism>
<evidence type="ECO:0000256" key="1">
    <source>
        <dbReference type="ARBA" id="ARBA00005466"/>
    </source>
</evidence>
<keyword evidence="4" id="KW-0560">Oxidoreductase</keyword>
<comment type="similarity">
    <text evidence="1">Belongs to the oxygen-dependent FAD-linked oxidoreductase family.</text>
</comment>
<evidence type="ECO:0000256" key="2">
    <source>
        <dbReference type="ARBA" id="ARBA00022630"/>
    </source>
</evidence>
<dbReference type="Proteomes" id="UP000223968">
    <property type="component" value="Unassembled WGS sequence"/>
</dbReference>
<dbReference type="InterPro" id="IPR016169">
    <property type="entry name" value="FAD-bd_PCMH_sub2"/>
</dbReference>
<dbReference type="InterPro" id="IPR016166">
    <property type="entry name" value="FAD-bd_PCMH"/>
</dbReference>
<dbReference type="PANTHER" id="PTHR42973:SF22">
    <property type="entry name" value="FAD-BINDING PCMH-TYPE DOMAIN-CONTAINING PROTEIN-RELATED"/>
    <property type="match status" value="1"/>
</dbReference>
<keyword evidence="8" id="KW-1185">Reference proteome</keyword>
<evidence type="ECO:0000256" key="4">
    <source>
        <dbReference type="ARBA" id="ARBA00023002"/>
    </source>
</evidence>
<evidence type="ECO:0000313" key="7">
    <source>
        <dbReference type="EMBL" id="PGH02240.1"/>
    </source>
</evidence>
<dbReference type="GO" id="GO:0071949">
    <property type="term" value="F:FAD binding"/>
    <property type="evidence" value="ECO:0007669"/>
    <property type="project" value="InterPro"/>
</dbReference>
<comment type="caution">
    <text evidence="7">The sequence shown here is derived from an EMBL/GenBank/DDBJ whole genome shotgun (WGS) entry which is preliminary data.</text>
</comment>
<reference evidence="7 8" key="1">
    <citation type="submission" date="2017-10" db="EMBL/GenBank/DDBJ databases">
        <title>Comparative genomics in systemic dimorphic fungi from Ajellomycetaceae.</title>
        <authorList>
            <person name="Munoz J.F."/>
            <person name="Mcewen J.G."/>
            <person name="Clay O.K."/>
            <person name="Cuomo C.A."/>
        </authorList>
    </citation>
    <scope>NUCLEOTIDE SEQUENCE [LARGE SCALE GENOMIC DNA]</scope>
    <source>
        <strain evidence="7 8">UAMH5409</strain>
    </source>
</reference>
<feature type="domain" description="FAD-binding PCMH-type" evidence="6">
    <location>
        <begin position="63"/>
        <end position="234"/>
    </location>
</feature>
<evidence type="ECO:0000259" key="6">
    <source>
        <dbReference type="PROSITE" id="PS51387"/>
    </source>
</evidence>
<evidence type="ECO:0000256" key="3">
    <source>
        <dbReference type="ARBA" id="ARBA00022827"/>
    </source>
</evidence>
<keyword evidence="5" id="KW-0732">Signal</keyword>
<gene>
    <name evidence="7" type="ORF">AJ79_07689</name>
</gene>
<accession>A0A2B7X077</accession>
<dbReference type="AlphaFoldDB" id="A0A2B7X077"/>
<proteinExistence type="inferred from homology"/>
<name>A0A2B7X077_9EURO</name>
<dbReference type="EMBL" id="PDNB01000161">
    <property type="protein sequence ID" value="PGH02240.1"/>
    <property type="molecule type" value="Genomic_DNA"/>
</dbReference>
<sequence length="498" mass="54175">MMGQSWMAATLGGLLLQAVPGLAQKATGECCSELSTQLQDKVFFPSTPGYNTSMEGFWTLQATFDTPTCIVVPSCTADVSTAVKTLVAGQCKFSVKGGGHTPFAGAASISDGVQIDMTSMNSVTVNEDRTVAQIGAGARWLKVYQELQPQKLMVAGGRDSDVGVGGLILGGGYSWFTTKRGFVADGVVNIELVKADGEVINVNAESYPDLFVGLKGGGNNFGIATRFDLKAFPFETMWGGKKVYPNTTTDAQIRAFVNFNENAHTDPHANLINYFNYDSASKEHIVFNVIDYNIPVEDPPIYDEIKAIPDVAIDTMRIGPVSDFTEELSSASQRNRNIFLTITFDNDFDMYKKAVEISNSHLKPFLEVPGLIWSLLFQPIPAVISEASKANGGNILGIDRNSKNQILYLLYLTWTDPADDEALHAAAYDTLDEIKKESIKSGTANPYIYLNYAGEFQDVLSGYGVENVLKMKELSAKYDPDGVFQKLVPGGWKIADVI</sequence>
<dbReference type="InterPro" id="IPR036318">
    <property type="entry name" value="FAD-bd_PCMH-like_sf"/>
</dbReference>
<evidence type="ECO:0000256" key="5">
    <source>
        <dbReference type="SAM" id="SignalP"/>
    </source>
</evidence>